<dbReference type="SUPFAM" id="SSF57667">
    <property type="entry name" value="beta-beta-alpha zinc fingers"/>
    <property type="match status" value="1"/>
</dbReference>
<evidence type="ECO:0000313" key="5">
    <source>
        <dbReference type="Proteomes" id="UP000295264"/>
    </source>
</evidence>
<protein>
    <recommendedName>
        <fullName evidence="2">C2H2-type domain-containing protein</fullName>
    </recommendedName>
</protein>
<comment type="caution">
    <text evidence="3">The sequence shown here is derived from an EMBL/GenBank/DDBJ whole genome shotgun (WGS) entry which is preliminary data.</text>
</comment>
<dbReference type="InterPro" id="IPR013087">
    <property type="entry name" value="Znf_C2H2_type"/>
</dbReference>
<sequence>HKIIYTGVKPCRSHQCEKACRQSCNLRCHEKTHPEVSPYICYKCGR</sequence>
<keyword evidence="1" id="KW-0862">Zinc</keyword>
<evidence type="ECO:0000313" key="4">
    <source>
        <dbReference type="EMBL" id="TEA34929.1"/>
    </source>
</evidence>
<feature type="non-terminal residue" evidence="3">
    <location>
        <position position="1"/>
    </location>
</feature>
<dbReference type="Gene3D" id="3.30.160.60">
    <property type="entry name" value="Classic Zinc Finger"/>
    <property type="match status" value="1"/>
</dbReference>
<accession>A0A484GGM1</accession>
<keyword evidence="5" id="KW-1185">Reference proteome</keyword>
<dbReference type="InterPro" id="IPR036236">
    <property type="entry name" value="Znf_C2H2_sf"/>
</dbReference>
<feature type="domain" description="C2H2-type" evidence="2">
    <location>
        <begin position="9"/>
        <end position="38"/>
    </location>
</feature>
<gene>
    <name evidence="3" type="ORF">DBR06_SOUSAS44610004</name>
    <name evidence="4" type="ORF">DBR06_SOUSAS44610008</name>
</gene>
<evidence type="ECO:0000313" key="3">
    <source>
        <dbReference type="EMBL" id="TEA34927.1"/>
    </source>
</evidence>
<dbReference type="EMBL" id="QWLN02008220">
    <property type="protein sequence ID" value="TEA34929.1"/>
    <property type="molecule type" value="Genomic_DNA"/>
</dbReference>
<dbReference type="AlphaFoldDB" id="A0A484GGM1"/>
<evidence type="ECO:0000259" key="2">
    <source>
        <dbReference type="PROSITE" id="PS50157"/>
    </source>
</evidence>
<dbReference type="PROSITE" id="PS00028">
    <property type="entry name" value="ZINC_FINGER_C2H2_1"/>
    <property type="match status" value="1"/>
</dbReference>
<dbReference type="Proteomes" id="UP000295264">
    <property type="component" value="Unassembled WGS sequence"/>
</dbReference>
<keyword evidence="1" id="KW-0479">Metal-binding</keyword>
<dbReference type="PROSITE" id="PS50157">
    <property type="entry name" value="ZINC_FINGER_C2H2_2"/>
    <property type="match status" value="1"/>
</dbReference>
<dbReference type="GO" id="GO:0008270">
    <property type="term" value="F:zinc ion binding"/>
    <property type="evidence" value="ECO:0007669"/>
    <property type="project" value="UniProtKB-KW"/>
</dbReference>
<organism evidence="3 5">
    <name type="scientific">Sousa chinensis</name>
    <name type="common">Indo-pacific humpbacked dolphin</name>
    <name type="synonym">Steno chinensis</name>
    <dbReference type="NCBI Taxonomy" id="103600"/>
    <lineage>
        <taxon>Eukaryota</taxon>
        <taxon>Metazoa</taxon>
        <taxon>Chordata</taxon>
        <taxon>Craniata</taxon>
        <taxon>Vertebrata</taxon>
        <taxon>Euteleostomi</taxon>
        <taxon>Mammalia</taxon>
        <taxon>Eutheria</taxon>
        <taxon>Laurasiatheria</taxon>
        <taxon>Artiodactyla</taxon>
        <taxon>Whippomorpha</taxon>
        <taxon>Cetacea</taxon>
        <taxon>Odontoceti</taxon>
        <taxon>Delphinidae</taxon>
        <taxon>Sousa</taxon>
    </lineage>
</organism>
<keyword evidence="1" id="KW-0863">Zinc-finger</keyword>
<dbReference type="EMBL" id="QWLN02008220">
    <property type="protein sequence ID" value="TEA34927.1"/>
    <property type="molecule type" value="Genomic_DNA"/>
</dbReference>
<reference evidence="3 5" key="1">
    <citation type="journal article" date="2018" name="Genomics">
        <title>Molecular footprints of inshore aquatic adaptation in Indo-Pacific humpback dolphin (Sousa chinensis).</title>
        <authorList>
            <person name="Ming Y."/>
            <person name="Jian J."/>
            <person name="Yu F."/>
            <person name="Yu X."/>
            <person name="Wang J."/>
            <person name="Liu W."/>
        </authorList>
    </citation>
    <scope>NUCLEOTIDE SEQUENCE [LARGE SCALE GENOMIC DNA]</scope>
    <source>
        <strain evidence="3">MY-2018</strain>
        <tissue evidence="3">Skin</tissue>
    </source>
</reference>
<proteinExistence type="predicted"/>
<evidence type="ECO:0000256" key="1">
    <source>
        <dbReference type="PROSITE-ProRule" id="PRU00042"/>
    </source>
</evidence>
<name>A0A484GGM1_SOUCH</name>